<protein>
    <submittedName>
        <fullName evidence="1">6-bladed beta-propeller protein</fullName>
    </submittedName>
</protein>
<dbReference type="AlphaFoldDB" id="A0A2W7QQK9"/>
<dbReference type="OrthoDB" id="828283at2"/>
<dbReference type="EMBL" id="QKZT01000011">
    <property type="protein sequence ID" value="PZX50624.1"/>
    <property type="molecule type" value="Genomic_DNA"/>
</dbReference>
<organism evidence="1 2">
    <name type="scientific">Algoriphagus chordae</name>
    <dbReference type="NCBI Taxonomy" id="237019"/>
    <lineage>
        <taxon>Bacteria</taxon>
        <taxon>Pseudomonadati</taxon>
        <taxon>Bacteroidota</taxon>
        <taxon>Cytophagia</taxon>
        <taxon>Cytophagales</taxon>
        <taxon>Cyclobacteriaceae</taxon>
        <taxon>Algoriphagus</taxon>
    </lineage>
</organism>
<reference evidence="1 2" key="1">
    <citation type="submission" date="2018-06" db="EMBL/GenBank/DDBJ databases">
        <title>Genomic Encyclopedia of Archaeal and Bacterial Type Strains, Phase II (KMG-II): from individual species to whole genera.</title>
        <authorList>
            <person name="Goeker M."/>
        </authorList>
    </citation>
    <scope>NUCLEOTIDE SEQUENCE [LARGE SCALE GENOMIC DNA]</scope>
    <source>
        <strain evidence="1 2">DSM 19830</strain>
    </source>
</reference>
<comment type="caution">
    <text evidence="1">The sequence shown here is derived from an EMBL/GenBank/DDBJ whole genome shotgun (WGS) entry which is preliminary data.</text>
</comment>
<accession>A0A2W7QQK9</accession>
<gene>
    <name evidence="1" type="ORF">LV85_02731</name>
</gene>
<proteinExistence type="predicted"/>
<name>A0A2W7QQK9_9BACT</name>
<dbReference type="RefSeq" id="WP_111320296.1">
    <property type="nucleotide sequence ID" value="NZ_QKZT01000011.1"/>
</dbReference>
<dbReference type="Pfam" id="PF17170">
    <property type="entry name" value="DUF5128"/>
    <property type="match status" value="1"/>
</dbReference>
<evidence type="ECO:0000313" key="1">
    <source>
        <dbReference type="EMBL" id="PZX50624.1"/>
    </source>
</evidence>
<evidence type="ECO:0000313" key="2">
    <source>
        <dbReference type="Proteomes" id="UP000248882"/>
    </source>
</evidence>
<sequence length="102" mass="11632">MKNLYFVLFSIFILSCSENEFKNSNQVIEVNVSSKLKLEFTDIFESVEIIPLETTDDVLISGITKTLIVKDLIFVLNKSATNTIFCFDKSGKLIFNPHYALE</sequence>
<dbReference type="PROSITE" id="PS51257">
    <property type="entry name" value="PROKAR_LIPOPROTEIN"/>
    <property type="match status" value="1"/>
</dbReference>
<dbReference type="Proteomes" id="UP000248882">
    <property type="component" value="Unassembled WGS sequence"/>
</dbReference>
<keyword evidence="2" id="KW-1185">Reference proteome</keyword>